<dbReference type="InterPro" id="IPR036691">
    <property type="entry name" value="Endo/exonu/phosph_ase_sf"/>
</dbReference>
<proteinExistence type="predicted"/>
<gene>
    <name evidence="3" type="ORF">FGF04_33220</name>
</gene>
<dbReference type="InterPro" id="IPR005135">
    <property type="entry name" value="Endo/exonuclease/phosphatase"/>
</dbReference>
<dbReference type="GO" id="GO:0004527">
    <property type="term" value="F:exonuclease activity"/>
    <property type="evidence" value="ECO:0007669"/>
    <property type="project" value="UniProtKB-KW"/>
</dbReference>
<keyword evidence="3" id="KW-0269">Exonuclease</keyword>
<accession>A0A5B0A4P2</accession>
<organism evidence="3 4">
    <name type="scientific">Streptomyces apricus</name>
    <dbReference type="NCBI Taxonomy" id="1828112"/>
    <lineage>
        <taxon>Bacteria</taxon>
        <taxon>Bacillati</taxon>
        <taxon>Actinomycetota</taxon>
        <taxon>Actinomycetes</taxon>
        <taxon>Kitasatosporales</taxon>
        <taxon>Streptomycetaceae</taxon>
        <taxon>Streptomyces</taxon>
    </lineage>
</organism>
<dbReference type="OrthoDB" id="4316587at2"/>
<dbReference type="Proteomes" id="UP000324965">
    <property type="component" value="Unassembled WGS sequence"/>
</dbReference>
<dbReference type="RefSeq" id="WP_149515110.1">
    <property type="nucleotide sequence ID" value="NZ_VDFC01000066.1"/>
</dbReference>
<dbReference type="GO" id="GO:0004519">
    <property type="term" value="F:endonuclease activity"/>
    <property type="evidence" value="ECO:0007669"/>
    <property type="project" value="UniProtKB-KW"/>
</dbReference>
<keyword evidence="3" id="KW-0255">Endonuclease</keyword>
<name>A0A5B0A4P2_9ACTN</name>
<keyword evidence="3" id="KW-0540">Nuclease</keyword>
<keyword evidence="1" id="KW-0812">Transmembrane</keyword>
<dbReference type="Gene3D" id="3.60.10.10">
    <property type="entry name" value="Endonuclease/exonuclease/phosphatase"/>
    <property type="match status" value="1"/>
</dbReference>
<dbReference type="Pfam" id="PF03372">
    <property type="entry name" value="Exo_endo_phos"/>
    <property type="match status" value="1"/>
</dbReference>
<comment type="caution">
    <text evidence="3">The sequence shown here is derived from an EMBL/GenBank/DDBJ whole genome shotgun (WGS) entry which is preliminary data.</text>
</comment>
<evidence type="ECO:0000313" key="3">
    <source>
        <dbReference type="EMBL" id="KAA0924106.1"/>
    </source>
</evidence>
<feature type="transmembrane region" description="Helical" evidence="1">
    <location>
        <begin position="104"/>
        <end position="124"/>
    </location>
</feature>
<dbReference type="SUPFAM" id="SSF56219">
    <property type="entry name" value="DNase I-like"/>
    <property type="match status" value="1"/>
</dbReference>
<reference evidence="3 4" key="1">
    <citation type="submission" date="2019-05" db="EMBL/GenBank/DDBJ databases">
        <authorList>
            <person name="Hariharan J."/>
            <person name="Choudoir M.J."/>
            <person name="Diebold P."/>
            <person name="Panke-Buisse K."/>
            <person name="Buckley D.H."/>
        </authorList>
    </citation>
    <scope>NUCLEOTIDE SEQUENCE [LARGE SCALE GENOMIC DNA]</scope>
    <source>
        <strain evidence="3 4">SUN51</strain>
    </source>
</reference>
<feature type="transmembrane region" description="Helical" evidence="1">
    <location>
        <begin position="80"/>
        <end position="97"/>
    </location>
</feature>
<keyword evidence="1" id="KW-0472">Membrane</keyword>
<protein>
    <submittedName>
        <fullName evidence="3">Endonuclease/exonuclease/phosphatase family protein</fullName>
    </submittedName>
</protein>
<evidence type="ECO:0000256" key="1">
    <source>
        <dbReference type="SAM" id="Phobius"/>
    </source>
</evidence>
<evidence type="ECO:0000259" key="2">
    <source>
        <dbReference type="Pfam" id="PF03372"/>
    </source>
</evidence>
<sequence length="357" mass="38261">MEPMERAARLRRPIRLRIRIQPWLRRIRRPRRGQDAAPRPARARRGRLLTALALLTAALLAFHSAVPNAVGRIGSLLETFLPWVGLAVPLLLVLAVLRRSAVAAVALLLPAAVWAQQFGGLLLAGDHGPHDLTAVQHNVSDVNSDPAGTARALLRAAPDLVALEELTASALPAYERELAAAYPYRAVEGTVGLWSRHPLTDARPVDIRPEGVGAGWNRGVRATARTPEGDVAVYVAHLPSVRLGWSGLGSGRRDKSAGLLGAALAAEELDRVVVLGDLNSTVDDRGLDPVISRMDSTGRAFAFSWPASFPASRIDHVMARSATVTNVRTLPATGSDHLPVAAGIRFDRRADDSPTAR</sequence>
<keyword evidence="1" id="KW-1133">Transmembrane helix</keyword>
<evidence type="ECO:0000313" key="4">
    <source>
        <dbReference type="Proteomes" id="UP000324965"/>
    </source>
</evidence>
<keyword evidence="4" id="KW-1185">Reference proteome</keyword>
<dbReference type="EMBL" id="VDFC01000066">
    <property type="protein sequence ID" value="KAA0924106.1"/>
    <property type="molecule type" value="Genomic_DNA"/>
</dbReference>
<keyword evidence="3" id="KW-0378">Hydrolase</keyword>
<feature type="domain" description="Endonuclease/exonuclease/phosphatase" evidence="2">
    <location>
        <begin position="136"/>
        <end position="337"/>
    </location>
</feature>
<dbReference type="AlphaFoldDB" id="A0A5B0A4P2"/>